<evidence type="ECO:0000256" key="8">
    <source>
        <dbReference type="SAM" id="Phobius"/>
    </source>
</evidence>
<protein>
    <recommendedName>
        <fullName evidence="10">Glycosyltransferase RgtA/B/C/D-like domain-containing protein</fullName>
    </recommendedName>
</protein>
<feature type="transmembrane region" description="Helical" evidence="8">
    <location>
        <begin position="173"/>
        <end position="189"/>
    </location>
</feature>
<dbReference type="PANTHER" id="PTHR33908">
    <property type="entry name" value="MANNOSYLTRANSFERASE YKCB-RELATED"/>
    <property type="match status" value="1"/>
</dbReference>
<evidence type="ECO:0000256" key="7">
    <source>
        <dbReference type="ARBA" id="ARBA00023136"/>
    </source>
</evidence>
<keyword evidence="6 8" id="KW-1133">Transmembrane helix</keyword>
<gene>
    <name evidence="9" type="ORF">P8935_21045</name>
</gene>
<dbReference type="GO" id="GO:0005886">
    <property type="term" value="C:plasma membrane"/>
    <property type="evidence" value="ECO:0007669"/>
    <property type="project" value="UniProtKB-SubCell"/>
</dbReference>
<reference evidence="9" key="1">
    <citation type="submission" date="2023-03" db="EMBL/GenBank/DDBJ databases">
        <title>Edaphobacter sp.</title>
        <authorList>
            <person name="Huber K.J."/>
            <person name="Papendorf J."/>
            <person name="Pilke C."/>
            <person name="Bunk B."/>
            <person name="Sproeer C."/>
            <person name="Pester M."/>
        </authorList>
    </citation>
    <scope>NUCLEOTIDE SEQUENCE</scope>
    <source>
        <strain evidence="9">DSM 110680</strain>
    </source>
</reference>
<accession>A0AAU7DI80</accession>
<dbReference type="EMBL" id="CP121196">
    <property type="protein sequence ID" value="XBH17046.1"/>
    <property type="molecule type" value="Genomic_DNA"/>
</dbReference>
<keyword evidence="7 8" id="KW-0472">Membrane</keyword>
<dbReference type="GO" id="GO:0016763">
    <property type="term" value="F:pentosyltransferase activity"/>
    <property type="evidence" value="ECO:0007669"/>
    <property type="project" value="TreeGrafter"/>
</dbReference>
<dbReference type="AlphaFoldDB" id="A0AAU7DI80"/>
<evidence type="ECO:0000256" key="1">
    <source>
        <dbReference type="ARBA" id="ARBA00004651"/>
    </source>
</evidence>
<evidence type="ECO:0000256" key="4">
    <source>
        <dbReference type="ARBA" id="ARBA00022679"/>
    </source>
</evidence>
<sequence length="543" mass="59943">MTEQPIRRPISRNEWLMVVASSVAASALASVWSWRHSAMLNYGDAVAHMHIARRVFDSHRPGLSQLGSVWLPLPHLLILPFVTVYAWWANGIAGMIPSALAYVAGCAGVYRLARHWLRPSAAVVALAFYGLNANLLYLQTTAMTEPLFLCEMVWLAVWLVEWRAALNNDPPRAARLLRAIALVLVAAVFTRYDGWILAALAWTSIGIVQLRTSTLRSRTFWIASAAVVAAPLIWFTYNAVVFGDWLDFARGPYSAAAIELRTSSPGSGPPHPGWHNPWVSLLFFVKCAEMDVAPEAWGNFMLGIAALGTAWGWITTHRRGFLWSLLLWLPIPFYAYSVSFGSVPIFLPVWWPHSWYNTRYGMEMLPALALALSFVAQFVIAVAGEFKKNLTRIAAGALYAVIAITAWVVLRSDPLTYIEGTKNIQSRRIFETEIPPVLRALLATRPSGLVLMQTSVYPNLVAFSGIPLRQTLNESDMNYFTDALASPATHAAIVVAFDGDAIDKAVKAHPEGLTMVRRFDAPEQKSGTVYVSDTSAGSKAAER</sequence>
<keyword evidence="4" id="KW-0808">Transferase</keyword>
<evidence type="ECO:0000256" key="3">
    <source>
        <dbReference type="ARBA" id="ARBA00022676"/>
    </source>
</evidence>
<dbReference type="GO" id="GO:0009103">
    <property type="term" value="P:lipopolysaccharide biosynthetic process"/>
    <property type="evidence" value="ECO:0007669"/>
    <property type="project" value="UniProtKB-ARBA"/>
</dbReference>
<feature type="transmembrane region" description="Helical" evidence="8">
    <location>
        <begin position="120"/>
        <end position="140"/>
    </location>
</feature>
<dbReference type="RefSeq" id="WP_348262278.1">
    <property type="nucleotide sequence ID" value="NZ_CP121196.1"/>
</dbReference>
<feature type="transmembrane region" description="Helical" evidence="8">
    <location>
        <begin position="94"/>
        <end position="113"/>
    </location>
</feature>
<dbReference type="InterPro" id="IPR050297">
    <property type="entry name" value="LipidA_mod_glycosyltrf_83"/>
</dbReference>
<evidence type="ECO:0000256" key="2">
    <source>
        <dbReference type="ARBA" id="ARBA00022475"/>
    </source>
</evidence>
<dbReference type="PANTHER" id="PTHR33908:SF11">
    <property type="entry name" value="MEMBRANE PROTEIN"/>
    <property type="match status" value="1"/>
</dbReference>
<name>A0AAU7DI80_9BACT</name>
<evidence type="ECO:0000313" key="9">
    <source>
        <dbReference type="EMBL" id="XBH17046.1"/>
    </source>
</evidence>
<proteinExistence type="predicted"/>
<comment type="subcellular location">
    <subcellularLocation>
        <location evidence="1">Cell membrane</location>
        <topology evidence="1">Multi-pass membrane protein</topology>
    </subcellularLocation>
</comment>
<organism evidence="9">
    <name type="scientific">Telmatobacter sp. DSM 110680</name>
    <dbReference type="NCBI Taxonomy" id="3036704"/>
    <lineage>
        <taxon>Bacteria</taxon>
        <taxon>Pseudomonadati</taxon>
        <taxon>Acidobacteriota</taxon>
        <taxon>Terriglobia</taxon>
        <taxon>Terriglobales</taxon>
        <taxon>Acidobacteriaceae</taxon>
        <taxon>Telmatobacter</taxon>
    </lineage>
</organism>
<feature type="transmembrane region" description="Helical" evidence="8">
    <location>
        <begin position="219"/>
        <end position="237"/>
    </location>
</feature>
<evidence type="ECO:0000256" key="6">
    <source>
        <dbReference type="ARBA" id="ARBA00022989"/>
    </source>
</evidence>
<keyword evidence="2" id="KW-1003">Cell membrane</keyword>
<feature type="transmembrane region" description="Helical" evidence="8">
    <location>
        <begin position="69"/>
        <end position="88"/>
    </location>
</feature>
<feature type="transmembrane region" description="Helical" evidence="8">
    <location>
        <begin position="15"/>
        <end position="34"/>
    </location>
</feature>
<feature type="transmembrane region" description="Helical" evidence="8">
    <location>
        <begin position="321"/>
        <end position="347"/>
    </location>
</feature>
<feature type="transmembrane region" description="Helical" evidence="8">
    <location>
        <begin position="367"/>
        <end position="386"/>
    </location>
</feature>
<evidence type="ECO:0000256" key="5">
    <source>
        <dbReference type="ARBA" id="ARBA00022692"/>
    </source>
</evidence>
<feature type="transmembrane region" description="Helical" evidence="8">
    <location>
        <begin position="393"/>
        <end position="410"/>
    </location>
</feature>
<keyword evidence="5 8" id="KW-0812">Transmembrane</keyword>
<keyword evidence="3" id="KW-0328">Glycosyltransferase</keyword>
<evidence type="ECO:0008006" key="10">
    <source>
        <dbReference type="Google" id="ProtNLM"/>
    </source>
</evidence>
<feature type="transmembrane region" description="Helical" evidence="8">
    <location>
        <begin position="296"/>
        <end position="314"/>
    </location>
</feature>